<evidence type="ECO:0000313" key="1">
    <source>
        <dbReference type="EMBL" id="KAJ4340477.1"/>
    </source>
</evidence>
<dbReference type="EMBL" id="JAPEUV010000016">
    <property type="protein sequence ID" value="KAJ4340477.1"/>
    <property type="molecule type" value="Genomic_DNA"/>
</dbReference>
<reference evidence="1" key="1">
    <citation type="submission" date="2022-10" db="EMBL/GenBank/DDBJ databases">
        <title>Tapping the CABI collections for fungal endophytes: first genome assemblies for Collariella, Neodidymelliopsis, Ascochyta clinopodiicola, Didymella pomorum, Didymosphaeria variabile, Neocosmospora piperis and Neocucurbitaria cava.</title>
        <authorList>
            <person name="Hill R."/>
        </authorList>
    </citation>
    <scope>NUCLEOTIDE SEQUENCE</scope>
    <source>
        <strain evidence="1">IMI 360193</strain>
    </source>
</reference>
<dbReference type="Proteomes" id="UP001140562">
    <property type="component" value="Unassembled WGS sequence"/>
</dbReference>
<keyword evidence="2" id="KW-1185">Reference proteome</keyword>
<proteinExistence type="predicted"/>
<organism evidence="1 2">
    <name type="scientific">Didymella glomerata</name>
    <dbReference type="NCBI Taxonomy" id="749621"/>
    <lineage>
        <taxon>Eukaryota</taxon>
        <taxon>Fungi</taxon>
        <taxon>Dikarya</taxon>
        <taxon>Ascomycota</taxon>
        <taxon>Pezizomycotina</taxon>
        <taxon>Dothideomycetes</taxon>
        <taxon>Pleosporomycetidae</taxon>
        <taxon>Pleosporales</taxon>
        <taxon>Pleosporineae</taxon>
        <taxon>Didymellaceae</taxon>
        <taxon>Didymella</taxon>
    </lineage>
</organism>
<dbReference type="AlphaFoldDB" id="A0A9W8X3Z9"/>
<evidence type="ECO:0000313" key="2">
    <source>
        <dbReference type="Proteomes" id="UP001140562"/>
    </source>
</evidence>
<accession>A0A9W8X3Z9</accession>
<name>A0A9W8X3Z9_9PLEO</name>
<gene>
    <name evidence="1" type="ORF">N0V87_002462</name>
</gene>
<protein>
    <submittedName>
        <fullName evidence="1">Uncharacterized protein</fullName>
    </submittedName>
</protein>
<comment type="caution">
    <text evidence="1">The sequence shown here is derived from an EMBL/GenBank/DDBJ whole genome shotgun (WGS) entry which is preliminary data.</text>
</comment>
<sequence>MSTLRGRPLCQNTSVIVPLELLEAACSLEDELLAEVVLTNLRLRVKHFVEVFELYEGVAKVYNSIDVFRGHAHAAKAIFLAGILINVETFTNKEHFYDVLDNAPGFAADSNSMTTWRTHKHLF</sequence>